<dbReference type="NCBIfam" id="NF002796">
    <property type="entry name" value="PRK02935.1"/>
    <property type="match status" value="1"/>
</dbReference>
<dbReference type="EMBL" id="CP047363">
    <property type="protein sequence ID" value="QIH78987.1"/>
    <property type="molecule type" value="Genomic_DNA"/>
</dbReference>
<dbReference type="AlphaFoldDB" id="A0A1W7ADG2"/>
<evidence type="ECO:0000256" key="3">
    <source>
        <dbReference type="ARBA" id="ARBA00022989"/>
    </source>
</evidence>
<keyword evidence="1" id="KW-1003">Cell membrane</keyword>
<reference evidence="8 10" key="3">
    <citation type="submission" date="2019-01" db="EMBL/GenBank/DDBJ databases">
        <title>Draft genome sequences of Macrococcus caseolyticus, Macrococcus canis, Macrococcus bohemicus and Macrococcus goetzii.</title>
        <authorList>
            <person name="Mazhar S."/>
            <person name="Altermann E."/>
            <person name="Hill C."/>
            <person name="Mcauliffe O."/>
        </authorList>
    </citation>
    <scope>NUCLEOTIDE SEQUENCE [LARGE SCALE GENOMIC DNA]</scope>
    <source>
        <strain evidence="8 10">DPC7162</strain>
    </source>
</reference>
<dbReference type="Proteomes" id="UP000294865">
    <property type="component" value="Unassembled WGS sequence"/>
</dbReference>
<evidence type="ECO:0000313" key="7">
    <source>
        <dbReference type="EMBL" id="QIH78987.1"/>
    </source>
</evidence>
<keyword evidence="3 5" id="KW-1133">Transmembrane helix</keyword>
<dbReference type="KEGG" id="mcak:MCCS_20350"/>
<keyword evidence="2 5" id="KW-0812">Transmembrane</keyword>
<reference evidence="6 9" key="1">
    <citation type="journal article" date="2017" name="Int. J. Syst. Evol. Microbiol.">
        <title>Macrococcus canis sp. nov., a skin bacterium associated with infections in dogs.</title>
        <authorList>
            <person name="Gobeli Brawand S."/>
            <person name="Cotting K."/>
            <person name="Gomez-Sanz E."/>
            <person name="Collaud A."/>
            <person name="Thomann A."/>
            <person name="Brodard I."/>
            <person name="Rodriguez-Campos S."/>
            <person name="Strauss C."/>
            <person name="Perreten V."/>
        </authorList>
    </citation>
    <scope>NUCLEOTIDE SEQUENCE [LARGE SCALE GENOMIC DNA]</scope>
    <source>
        <strain evidence="6 9">KM45013</strain>
    </source>
</reference>
<dbReference type="STRING" id="1855823.MCCS_20350"/>
<dbReference type="GeneID" id="35296122"/>
<evidence type="ECO:0000256" key="5">
    <source>
        <dbReference type="SAM" id="Phobius"/>
    </source>
</evidence>
<evidence type="ECO:0000313" key="6">
    <source>
        <dbReference type="EMBL" id="ARQ07624.1"/>
    </source>
</evidence>
<reference evidence="6" key="2">
    <citation type="submission" date="2017-04" db="EMBL/GenBank/DDBJ databases">
        <authorList>
            <person name="Afonso C.L."/>
            <person name="Miller P.J."/>
            <person name="Scott M.A."/>
            <person name="Spackman E."/>
            <person name="Goraichik I."/>
            <person name="Dimitrov K.M."/>
            <person name="Suarez D.L."/>
            <person name="Swayne D.E."/>
        </authorList>
    </citation>
    <scope>NUCLEOTIDE SEQUENCE</scope>
    <source>
        <strain evidence="6">KM45013</strain>
    </source>
</reference>
<proteinExistence type="predicted"/>
<evidence type="ECO:0000313" key="8">
    <source>
        <dbReference type="EMBL" id="TDM16700.1"/>
    </source>
</evidence>
<name>A0A1W7ADG2_9STAP</name>
<dbReference type="Proteomes" id="UP000194154">
    <property type="component" value="Chromosome"/>
</dbReference>
<evidence type="ECO:0000256" key="4">
    <source>
        <dbReference type="ARBA" id="ARBA00023136"/>
    </source>
</evidence>
<evidence type="ECO:0000256" key="1">
    <source>
        <dbReference type="ARBA" id="ARBA00022475"/>
    </source>
</evidence>
<keyword evidence="4 5" id="KW-0472">Membrane</keyword>
<gene>
    <name evidence="8" type="ORF">ETI04_08375</name>
    <name evidence="7" type="ORF">GTN30_10060</name>
    <name evidence="6" type="ORF">MCCS_20350</name>
</gene>
<dbReference type="EMBL" id="SDQG01000004">
    <property type="protein sequence ID" value="TDM16700.1"/>
    <property type="molecule type" value="Genomic_DNA"/>
</dbReference>
<protein>
    <submittedName>
        <fullName evidence="6">Uncharacterized protein</fullName>
    </submittedName>
</protein>
<dbReference type="InterPro" id="IPR020912">
    <property type="entry name" value="UPF0295"/>
</dbReference>
<evidence type="ECO:0000313" key="10">
    <source>
        <dbReference type="Proteomes" id="UP000294865"/>
    </source>
</evidence>
<keyword evidence="9" id="KW-1185">Reference proteome</keyword>
<dbReference type="OrthoDB" id="1653848at2"/>
<feature type="transmembrane region" description="Helical" evidence="5">
    <location>
        <begin position="20"/>
        <end position="39"/>
    </location>
</feature>
<dbReference type="Pfam" id="PF11023">
    <property type="entry name" value="DUF2614"/>
    <property type="match status" value="1"/>
</dbReference>
<evidence type="ECO:0000256" key="2">
    <source>
        <dbReference type="ARBA" id="ARBA00022692"/>
    </source>
</evidence>
<evidence type="ECO:0000313" key="9">
    <source>
        <dbReference type="Proteomes" id="UP000194154"/>
    </source>
</evidence>
<organism evidence="6 9">
    <name type="scientific">Macrococcoides canis</name>
    <dbReference type="NCBI Taxonomy" id="1855823"/>
    <lineage>
        <taxon>Bacteria</taxon>
        <taxon>Bacillati</taxon>
        <taxon>Bacillota</taxon>
        <taxon>Bacilli</taxon>
        <taxon>Bacillales</taxon>
        <taxon>Staphylococcaceae</taxon>
        <taxon>Macrococcoides</taxon>
    </lineage>
</organism>
<dbReference type="EMBL" id="CP021059">
    <property type="protein sequence ID" value="ARQ07624.1"/>
    <property type="molecule type" value="Genomic_DNA"/>
</dbReference>
<sequence length="134" mass="15685">MKLFNRKPTSKINRMRTWALSIIFIAMFVMYIGAAIFYFSHSKLLFSLFLLIGTLLFLFSFVMYFWIGMLSTRTVQVRCPNCEHYTKMLGRADICANCNQPLTLDPSLEGKEFNQDYNNKRKSKVLEEQNKNGN</sequence>
<feature type="transmembrane region" description="Helical" evidence="5">
    <location>
        <begin position="45"/>
        <end position="67"/>
    </location>
</feature>
<dbReference type="RefSeq" id="WP_086043169.1">
    <property type="nucleotide sequence ID" value="NZ_CBCRZA010000007.1"/>
</dbReference>
<dbReference type="Proteomes" id="UP000501122">
    <property type="component" value="Chromosome"/>
</dbReference>
<reference evidence="7" key="4">
    <citation type="journal article" date="2020" name="Antimicrob. Agents Chemother.">
        <title>The novel macrolide resistance genes mef(D), msr(F) and msr(H) are present on resistance islands in Macrococcus canis, Macrococcus caseolyticus and Staphylococcus aureus.</title>
        <authorList>
            <person name="Schwendener S."/>
            <person name="Dona V."/>
            <person name="Perreten V."/>
        </authorList>
    </citation>
    <scope>NUCLEOTIDE SEQUENCE</scope>
    <source>
        <strain evidence="7">Epi0076A</strain>
    </source>
</reference>
<accession>A0A1W7ADG2</accession>